<sequence length="203" mass="22423">MPATEEDPKVADAIRSFLAVPVGQSVAEPLMATVNASTHALPPLRVTPWANLHLTLVFLGAVPQRVLDDQVIPRVGELLADARPGRIHFRQVAGFPDPGRPRHLVLEGYASPTIETLQRTLREGLAGILDHAPQEQQWRPHITVAHFRDRRPRAITATPWQAELPVAEVCLYESEPGLHGPVYRVRERWPLAQEPDEAGATAP</sequence>
<name>A0A2A2F516_9GAMM</name>
<comment type="caution">
    <text evidence="3">The sequence shown here is derived from an EMBL/GenBank/DDBJ whole genome shotgun (WGS) entry which is preliminary data.</text>
</comment>
<gene>
    <name evidence="3" type="ORF">CK501_09665</name>
</gene>
<dbReference type="NCBIfam" id="TIGR02258">
    <property type="entry name" value="2_5_ligase"/>
    <property type="match status" value="1"/>
</dbReference>
<dbReference type="InterPro" id="IPR009097">
    <property type="entry name" value="Cyclic_Pdiesterase"/>
</dbReference>
<dbReference type="Proteomes" id="UP000218896">
    <property type="component" value="Unassembled WGS sequence"/>
</dbReference>
<dbReference type="EMBL" id="NSKD01000003">
    <property type="protein sequence ID" value="PAU80671.1"/>
    <property type="molecule type" value="Genomic_DNA"/>
</dbReference>
<dbReference type="HAMAP" id="MF_01940">
    <property type="entry name" value="RNA_CPDase"/>
    <property type="match status" value="1"/>
</dbReference>
<proteinExistence type="inferred from homology"/>
<feature type="short sequence motif" description="HXTX 2" evidence="2">
    <location>
        <begin position="141"/>
        <end position="144"/>
    </location>
</feature>
<dbReference type="GO" id="GO:0008664">
    <property type="term" value="F:RNA 2',3'-cyclic 3'-phosphodiesterase activity"/>
    <property type="evidence" value="ECO:0007669"/>
    <property type="project" value="UniProtKB-EC"/>
</dbReference>
<dbReference type="PANTHER" id="PTHR35561">
    <property type="entry name" value="RNA 2',3'-CYCLIC PHOSPHODIESTERASE"/>
    <property type="match status" value="1"/>
</dbReference>
<feature type="active site" description="Proton donor" evidence="2">
    <location>
        <position position="53"/>
    </location>
</feature>
<protein>
    <recommendedName>
        <fullName evidence="2">RNA 2',3'-cyclic phosphodiesterase</fullName>
        <shortName evidence="2">RNA 2',3'-CPDase</shortName>
        <ecNumber evidence="2">3.1.4.58</ecNumber>
    </recommendedName>
</protein>
<dbReference type="PANTHER" id="PTHR35561:SF1">
    <property type="entry name" value="RNA 2',3'-CYCLIC PHOSPHODIESTERASE"/>
    <property type="match status" value="1"/>
</dbReference>
<dbReference type="Gene3D" id="3.90.1140.10">
    <property type="entry name" value="Cyclic phosphodiesterase"/>
    <property type="match status" value="1"/>
</dbReference>
<feature type="short sequence motif" description="HXTX 1" evidence="2">
    <location>
        <begin position="53"/>
        <end position="56"/>
    </location>
</feature>
<organism evidence="3 4">
    <name type="scientific">Halovibrio salipaludis</name>
    <dbReference type="NCBI Taxonomy" id="2032626"/>
    <lineage>
        <taxon>Bacteria</taxon>
        <taxon>Pseudomonadati</taxon>
        <taxon>Pseudomonadota</taxon>
        <taxon>Gammaproteobacteria</taxon>
        <taxon>Oceanospirillales</taxon>
        <taxon>Halomonadaceae</taxon>
        <taxon>Halovibrio</taxon>
    </lineage>
</organism>
<dbReference type="AlphaFoldDB" id="A0A2A2F516"/>
<dbReference type="InterPro" id="IPR004175">
    <property type="entry name" value="RNA_CPDase"/>
</dbReference>
<evidence type="ECO:0000256" key="1">
    <source>
        <dbReference type="ARBA" id="ARBA00022801"/>
    </source>
</evidence>
<feature type="active site" description="Proton acceptor" evidence="2">
    <location>
        <position position="141"/>
    </location>
</feature>
<comment type="similarity">
    <text evidence="2">Belongs to the 2H phosphoesterase superfamily. ThpR family.</text>
</comment>
<evidence type="ECO:0000313" key="4">
    <source>
        <dbReference type="Proteomes" id="UP000218896"/>
    </source>
</evidence>
<keyword evidence="1 2" id="KW-0378">Hydrolase</keyword>
<dbReference type="EC" id="3.1.4.58" evidence="2"/>
<comment type="function">
    <text evidence="2">Hydrolyzes RNA 2',3'-cyclic phosphodiester to an RNA 2'-phosphomonoester.</text>
</comment>
<evidence type="ECO:0000313" key="3">
    <source>
        <dbReference type="EMBL" id="PAU80671.1"/>
    </source>
</evidence>
<reference evidence="3 4" key="1">
    <citation type="submission" date="2017-08" db="EMBL/GenBank/DDBJ databases">
        <title>Halovibrio sewagensis sp. nov., isolated from wastewater of high salinity.</title>
        <authorList>
            <person name="Dong X."/>
            <person name="Zhang G."/>
        </authorList>
    </citation>
    <scope>NUCLEOTIDE SEQUENCE [LARGE SCALE GENOMIC DNA]</scope>
    <source>
        <strain evidence="3 4">YL5-2</strain>
    </source>
</reference>
<dbReference type="Pfam" id="PF13563">
    <property type="entry name" value="2_5_RNA_ligase2"/>
    <property type="match status" value="1"/>
</dbReference>
<comment type="catalytic activity">
    <reaction evidence="2">
        <text>a 3'-end 2',3'-cyclophospho-ribonucleotide-RNA + H2O = a 3'-end 2'-phospho-ribonucleotide-RNA + H(+)</text>
        <dbReference type="Rhea" id="RHEA:11828"/>
        <dbReference type="Rhea" id="RHEA-COMP:10464"/>
        <dbReference type="Rhea" id="RHEA-COMP:17353"/>
        <dbReference type="ChEBI" id="CHEBI:15377"/>
        <dbReference type="ChEBI" id="CHEBI:15378"/>
        <dbReference type="ChEBI" id="CHEBI:83064"/>
        <dbReference type="ChEBI" id="CHEBI:173113"/>
        <dbReference type="EC" id="3.1.4.58"/>
    </reaction>
</comment>
<accession>A0A2A2F516</accession>
<dbReference type="SUPFAM" id="SSF55144">
    <property type="entry name" value="LigT-like"/>
    <property type="match status" value="1"/>
</dbReference>
<dbReference type="GO" id="GO:0004113">
    <property type="term" value="F:2',3'-cyclic-nucleotide 3'-phosphodiesterase activity"/>
    <property type="evidence" value="ECO:0007669"/>
    <property type="project" value="InterPro"/>
</dbReference>
<keyword evidence="4" id="KW-1185">Reference proteome</keyword>
<evidence type="ECO:0000256" key="2">
    <source>
        <dbReference type="HAMAP-Rule" id="MF_01940"/>
    </source>
</evidence>